<organism evidence="1 2">
    <name type="scientific">Arctium lappa</name>
    <name type="common">Greater burdock</name>
    <name type="synonym">Lappa major</name>
    <dbReference type="NCBI Taxonomy" id="4217"/>
    <lineage>
        <taxon>Eukaryota</taxon>
        <taxon>Viridiplantae</taxon>
        <taxon>Streptophyta</taxon>
        <taxon>Embryophyta</taxon>
        <taxon>Tracheophyta</taxon>
        <taxon>Spermatophyta</taxon>
        <taxon>Magnoliopsida</taxon>
        <taxon>eudicotyledons</taxon>
        <taxon>Gunneridae</taxon>
        <taxon>Pentapetalae</taxon>
        <taxon>asterids</taxon>
        <taxon>campanulids</taxon>
        <taxon>Asterales</taxon>
        <taxon>Asteraceae</taxon>
        <taxon>Carduoideae</taxon>
        <taxon>Cardueae</taxon>
        <taxon>Arctiinae</taxon>
        <taxon>Arctium</taxon>
    </lineage>
</organism>
<comment type="caution">
    <text evidence="1">The sequence shown here is derived from an EMBL/GenBank/DDBJ whole genome shotgun (WGS) entry which is preliminary data.</text>
</comment>
<sequence length="96" mass="10571">MKVSRCSCIISWIFVVLSLDFRELFSVVFGRNFITGPAQQCKAHGTSRPNTHIGRSTAFQSPFQNSFSPANLTGLSAVDLRRKSAAVSLSLCFFLP</sequence>
<keyword evidence="2" id="KW-1185">Reference proteome</keyword>
<proteinExistence type="predicted"/>
<accession>A0ACB8Y5H8</accession>
<reference evidence="2" key="1">
    <citation type="journal article" date="2022" name="Mol. Ecol. Resour.">
        <title>The genomes of chicory, endive, great burdock and yacon provide insights into Asteraceae palaeo-polyploidization history and plant inulin production.</title>
        <authorList>
            <person name="Fan W."/>
            <person name="Wang S."/>
            <person name="Wang H."/>
            <person name="Wang A."/>
            <person name="Jiang F."/>
            <person name="Liu H."/>
            <person name="Zhao H."/>
            <person name="Xu D."/>
            <person name="Zhang Y."/>
        </authorList>
    </citation>
    <scope>NUCLEOTIDE SEQUENCE [LARGE SCALE GENOMIC DNA]</scope>
    <source>
        <strain evidence="2">cv. Niubang</strain>
    </source>
</reference>
<evidence type="ECO:0000313" key="2">
    <source>
        <dbReference type="Proteomes" id="UP001055879"/>
    </source>
</evidence>
<evidence type="ECO:0000313" key="1">
    <source>
        <dbReference type="EMBL" id="KAI3679015.1"/>
    </source>
</evidence>
<reference evidence="1 2" key="2">
    <citation type="journal article" date="2022" name="Mol. Ecol. Resour.">
        <title>The genomes of chicory, endive, great burdock and yacon provide insights into Asteraceae paleo-polyploidization history and plant inulin production.</title>
        <authorList>
            <person name="Fan W."/>
            <person name="Wang S."/>
            <person name="Wang H."/>
            <person name="Wang A."/>
            <person name="Jiang F."/>
            <person name="Liu H."/>
            <person name="Zhao H."/>
            <person name="Xu D."/>
            <person name="Zhang Y."/>
        </authorList>
    </citation>
    <scope>NUCLEOTIDE SEQUENCE [LARGE SCALE GENOMIC DNA]</scope>
    <source>
        <strain evidence="2">cv. Niubang</strain>
    </source>
</reference>
<gene>
    <name evidence="1" type="ORF">L6452_38321</name>
</gene>
<name>A0ACB8Y5H8_ARCLA</name>
<dbReference type="Proteomes" id="UP001055879">
    <property type="component" value="Linkage Group LG14"/>
</dbReference>
<dbReference type="EMBL" id="CM042060">
    <property type="protein sequence ID" value="KAI3679015.1"/>
    <property type="molecule type" value="Genomic_DNA"/>
</dbReference>
<protein>
    <submittedName>
        <fullName evidence="1">Uncharacterized protein</fullName>
    </submittedName>
</protein>